<dbReference type="OrthoDB" id="9805604at2"/>
<dbReference type="InterPro" id="IPR029044">
    <property type="entry name" value="Nucleotide-diphossugar_trans"/>
</dbReference>
<dbReference type="PANTHER" id="PTHR21485:SF6">
    <property type="entry name" value="N-ACYLNEURAMINATE CYTIDYLYLTRANSFERASE-RELATED"/>
    <property type="match status" value="1"/>
</dbReference>
<comment type="caution">
    <text evidence="1">The sequence shown here is derived from an EMBL/GenBank/DDBJ whole genome shotgun (WGS) entry which is preliminary data.</text>
</comment>
<sequence length="230" mass="25223">MRIAIIPARGGSKRIPRKNIKPFAGKPMIAYAIEAARDSGAFDHIVVSTDDAEIAEIARQYGAETPFVRPPELADDFTPTVPVIAHAIQACLDAGWAVEAACCIYPGVPLMHAGDIRDALALLEQGDAKYVFPVTAFPAAIQRALRRDADGTTRPFNPEYVNTRTQDLEPAYHDAGQFYWGRTQAWLDGLNIHANGRSIVLPEWRVVDIDTPDDWQRAEALYRVAQGAAA</sequence>
<dbReference type="PANTHER" id="PTHR21485">
    <property type="entry name" value="HAD SUPERFAMILY MEMBERS CMAS AND KDSC"/>
    <property type="match status" value="1"/>
</dbReference>
<dbReference type="InterPro" id="IPR003329">
    <property type="entry name" value="Cytidylyl_trans"/>
</dbReference>
<dbReference type="Proteomes" id="UP000217005">
    <property type="component" value="Unassembled WGS sequence"/>
</dbReference>
<dbReference type="SUPFAM" id="SSF53448">
    <property type="entry name" value="Nucleotide-diphospho-sugar transferases"/>
    <property type="match status" value="1"/>
</dbReference>
<name>A0A261RTR2_9BORD</name>
<dbReference type="AlphaFoldDB" id="A0A261RTR2"/>
<proteinExistence type="predicted"/>
<dbReference type="Gene3D" id="3.90.550.10">
    <property type="entry name" value="Spore Coat Polysaccharide Biosynthesis Protein SpsA, Chain A"/>
    <property type="match status" value="1"/>
</dbReference>
<dbReference type="CDD" id="cd02513">
    <property type="entry name" value="CMP-NeuAc_Synthase"/>
    <property type="match status" value="1"/>
</dbReference>
<dbReference type="Pfam" id="PF02348">
    <property type="entry name" value="CTP_transf_3"/>
    <property type="match status" value="1"/>
</dbReference>
<keyword evidence="1" id="KW-0808">Transferase</keyword>
<evidence type="ECO:0000313" key="2">
    <source>
        <dbReference type="Proteomes" id="UP000217005"/>
    </source>
</evidence>
<dbReference type="NCBIfam" id="TIGR03584">
    <property type="entry name" value="PseF"/>
    <property type="match status" value="1"/>
</dbReference>
<accession>A0A261RTR2</accession>
<dbReference type="InterPro" id="IPR050793">
    <property type="entry name" value="CMP-NeuNAc_synthase"/>
</dbReference>
<keyword evidence="1" id="KW-0548">Nucleotidyltransferase</keyword>
<protein>
    <submittedName>
        <fullName evidence="1">Pseudaminic acid cytidylyltransferase</fullName>
    </submittedName>
</protein>
<organism evidence="1 2">
    <name type="scientific">Bordetella genomosp. 1</name>
    <dbReference type="NCBI Taxonomy" id="1395607"/>
    <lineage>
        <taxon>Bacteria</taxon>
        <taxon>Pseudomonadati</taxon>
        <taxon>Pseudomonadota</taxon>
        <taxon>Betaproteobacteria</taxon>
        <taxon>Burkholderiales</taxon>
        <taxon>Alcaligenaceae</taxon>
        <taxon>Bordetella</taxon>
    </lineage>
</organism>
<dbReference type="InterPro" id="IPR020039">
    <property type="entry name" value="PseF"/>
</dbReference>
<evidence type="ECO:0000313" key="1">
    <source>
        <dbReference type="EMBL" id="OZI28157.1"/>
    </source>
</evidence>
<gene>
    <name evidence="1" type="primary">pseF</name>
    <name evidence="1" type="ORF">CEG14_24910</name>
</gene>
<dbReference type="GO" id="GO:0008781">
    <property type="term" value="F:N-acylneuraminate cytidylyltransferase activity"/>
    <property type="evidence" value="ECO:0007669"/>
    <property type="project" value="TreeGrafter"/>
</dbReference>
<dbReference type="EMBL" id="NEVL01000007">
    <property type="protein sequence ID" value="OZI28157.1"/>
    <property type="molecule type" value="Genomic_DNA"/>
</dbReference>
<dbReference type="RefSeq" id="WP_094829110.1">
    <property type="nucleotide sequence ID" value="NZ_NEVL01000007.1"/>
</dbReference>
<reference evidence="1 2" key="1">
    <citation type="submission" date="2017-05" db="EMBL/GenBank/DDBJ databases">
        <title>Complete and WGS of Bordetella genogroups.</title>
        <authorList>
            <person name="Spilker T."/>
            <person name="LiPuma J."/>
        </authorList>
    </citation>
    <scope>NUCLEOTIDE SEQUENCE [LARGE SCALE GENOMIC DNA]</scope>
    <source>
        <strain evidence="1 2">AU17610</strain>
    </source>
</reference>